<feature type="non-terminal residue" evidence="1">
    <location>
        <position position="63"/>
    </location>
</feature>
<dbReference type="EMBL" id="CADCXU010026893">
    <property type="protein sequence ID" value="CAB0013606.1"/>
    <property type="molecule type" value="Genomic_DNA"/>
</dbReference>
<organism evidence="1 3">
    <name type="scientific">Nesidiocoris tenuis</name>
    <dbReference type="NCBI Taxonomy" id="355587"/>
    <lineage>
        <taxon>Eukaryota</taxon>
        <taxon>Metazoa</taxon>
        <taxon>Ecdysozoa</taxon>
        <taxon>Arthropoda</taxon>
        <taxon>Hexapoda</taxon>
        <taxon>Insecta</taxon>
        <taxon>Pterygota</taxon>
        <taxon>Neoptera</taxon>
        <taxon>Paraneoptera</taxon>
        <taxon>Hemiptera</taxon>
        <taxon>Heteroptera</taxon>
        <taxon>Panheteroptera</taxon>
        <taxon>Cimicomorpha</taxon>
        <taxon>Miridae</taxon>
        <taxon>Dicyphina</taxon>
        <taxon>Nesidiocoris</taxon>
    </lineage>
</organism>
<evidence type="ECO:0000313" key="2">
    <source>
        <dbReference type="EMBL" id="CAB0013606.1"/>
    </source>
</evidence>
<proteinExistence type="predicted"/>
<protein>
    <submittedName>
        <fullName evidence="1">Uncharacterized protein</fullName>
    </submittedName>
</protein>
<sequence length="63" mass="6748">MIVLLGDASETVYVRPLATTRRGAADSQVDRSSTSVSSLIERADLTAALPTVTRSLNTQFCFS</sequence>
<evidence type="ECO:0000313" key="1">
    <source>
        <dbReference type="EMBL" id="CAB0013602.1"/>
    </source>
</evidence>
<gene>
    <name evidence="1" type="ORF">NTEN_LOCUS18202</name>
    <name evidence="2" type="ORF">NTEN_LOCUS18205</name>
</gene>
<dbReference type="Proteomes" id="UP000479000">
    <property type="component" value="Unassembled WGS sequence"/>
</dbReference>
<evidence type="ECO:0000313" key="3">
    <source>
        <dbReference type="Proteomes" id="UP000479000"/>
    </source>
</evidence>
<keyword evidence="3" id="KW-1185">Reference proteome</keyword>
<dbReference type="EMBL" id="CADCXU010026890">
    <property type="protein sequence ID" value="CAB0013602.1"/>
    <property type="molecule type" value="Genomic_DNA"/>
</dbReference>
<dbReference type="AlphaFoldDB" id="A0A6H5HCS2"/>
<accession>A0A6H5HCS2</accession>
<reference evidence="1 3" key="1">
    <citation type="submission" date="2020-02" db="EMBL/GenBank/DDBJ databases">
        <authorList>
            <person name="Ferguson B K."/>
        </authorList>
    </citation>
    <scope>NUCLEOTIDE SEQUENCE [LARGE SCALE GENOMIC DNA]</scope>
</reference>
<name>A0A6H5HCS2_9HEMI</name>